<comment type="caution">
    <text evidence="2">The sequence shown here is derived from an EMBL/GenBank/DDBJ whole genome shotgun (WGS) entry which is preliminary data.</text>
</comment>
<dbReference type="PANTHER" id="PTHR39339">
    <property type="entry name" value="SLR1444 PROTEIN"/>
    <property type="match status" value="1"/>
</dbReference>
<dbReference type="SUPFAM" id="SSF56300">
    <property type="entry name" value="Metallo-dependent phosphatases"/>
    <property type="match status" value="1"/>
</dbReference>
<organism evidence="2 3">
    <name type="scientific">Candidatus Methanolliviera hydrocarbonicum</name>
    <dbReference type="NCBI Taxonomy" id="2491085"/>
    <lineage>
        <taxon>Archaea</taxon>
        <taxon>Methanobacteriati</taxon>
        <taxon>Methanobacteriota</taxon>
        <taxon>Candidatus Methanoliparia</taxon>
        <taxon>Candidatus Methanoliparales</taxon>
        <taxon>Candidatus Methanollivieraceae</taxon>
        <taxon>Candidatus Methanolliviera</taxon>
    </lineage>
</organism>
<evidence type="ECO:0000313" key="2">
    <source>
        <dbReference type="EMBL" id="RZN70197.1"/>
    </source>
</evidence>
<dbReference type="Gene3D" id="3.60.21.10">
    <property type="match status" value="1"/>
</dbReference>
<dbReference type="Proteomes" id="UP000320766">
    <property type="component" value="Unassembled WGS sequence"/>
</dbReference>
<dbReference type="InterPro" id="IPR007899">
    <property type="entry name" value="CHAD_dom"/>
</dbReference>
<name>A0A520KX80_9EURY</name>
<gene>
    <name evidence="2" type="ORF">EF807_03695</name>
</gene>
<dbReference type="InterPro" id="IPR003607">
    <property type="entry name" value="HD/PDEase_dom"/>
</dbReference>
<protein>
    <submittedName>
        <fullName evidence="2">CHAD domain-containing protein</fullName>
    </submittedName>
</protein>
<dbReference type="PANTHER" id="PTHR39339:SF1">
    <property type="entry name" value="CHAD DOMAIN-CONTAINING PROTEIN"/>
    <property type="match status" value="1"/>
</dbReference>
<sequence>MMKSKIDNADFSYCIFGANILTRLLKALEKQAEGVEQGDDIEYVHKTRVASRRIRAAMPIFKDCFQKKNYKRWKTKIKKITRSLGMARDADVQIDFIGKELEKLGDEEMQKGIEFLLFRHKERRDGMQPDVINTLDEMKRSRVVEEIMEACEDIIKRSEHNKASGIPPVVYLKAEANISAKINDLLDMEGCVHHEEEALKHHKMRIAAKRLRYTMEVFQKLYPNEIKEEISVIKQLQDVLGDMHDCDVWMERIPTFIKETKEEILLEGDGGRVKEIKDDLLLFLERIKGRRKSLYADFVLLWDENKEDKFFDRLKDIISLLVLPPEDYPKIAIIADVHANLHALNAVMKDAKNRGADIFLNAGDFVGYGPFPDEVVQILSSSNVLSVIGNYDLKVIRKREAKKRKKIKTEKQLSFEYAGKNLSKSSLDYLRSLNTEMRIKRGEKNLLMVHGSPESIDEHLTLDTPEERLKELTSIANADIVISAHSHLQFSRAVEDVTFINPGSVGRPEQGDRRATYTILGSNPFSVEHITVDYDVEGAADALRKRKLPENFAQMFLRGVSLDTIIEEENERKNTSGKELKIKRNIEKIRKIAAKYDVDQVHSDQVRKLSLTIFDQMSDLHLLGEEERYWLECAAILHDIGWSQDQKDHHKASLRLILNEVELPFTSRERYIIGSIARYHRKALPSKAHYNFAQLNSGDREKVKILSSIIKVADGIDASHASVVKDIDVKTSPKEVILECLVSGNRGLEEEAVNEKKKLFEKVFKRQLTIRWMGAPYWSLMVIPKILNNIFHKRKNNPQRDIS</sequence>
<dbReference type="CDD" id="cd00077">
    <property type="entry name" value="HDc"/>
    <property type="match status" value="1"/>
</dbReference>
<dbReference type="Gene3D" id="1.10.3210.10">
    <property type="entry name" value="Hypothetical protein af1432"/>
    <property type="match status" value="1"/>
</dbReference>
<dbReference type="Pfam" id="PF12850">
    <property type="entry name" value="Metallophos_2"/>
    <property type="match status" value="1"/>
</dbReference>
<dbReference type="Pfam" id="PF21447">
    <property type="entry name" value="Ppx-GppA_III"/>
    <property type="match status" value="1"/>
</dbReference>
<dbReference type="PROSITE" id="PS51708">
    <property type="entry name" value="CHAD"/>
    <property type="match status" value="1"/>
</dbReference>
<dbReference type="AlphaFoldDB" id="A0A520KX80"/>
<dbReference type="Gene3D" id="1.40.20.10">
    <property type="entry name" value="CHAD domain"/>
    <property type="match status" value="1"/>
</dbReference>
<dbReference type="EMBL" id="RXIL01000060">
    <property type="protein sequence ID" value="RZN70197.1"/>
    <property type="molecule type" value="Genomic_DNA"/>
</dbReference>
<dbReference type="InterPro" id="IPR024654">
    <property type="entry name" value="Calcineurin-like_PHP_lpxH"/>
</dbReference>
<dbReference type="InterPro" id="IPR048950">
    <property type="entry name" value="Ppx_GppA_C"/>
</dbReference>
<evidence type="ECO:0000313" key="3">
    <source>
        <dbReference type="Proteomes" id="UP000320766"/>
    </source>
</evidence>
<dbReference type="SMART" id="SM00880">
    <property type="entry name" value="CHAD"/>
    <property type="match status" value="1"/>
</dbReference>
<reference evidence="2 3" key="1">
    <citation type="journal article" date="2019" name="Nat. Microbiol.">
        <title>Wide diversity of methane and short-chain alkane metabolisms in uncultured archaea.</title>
        <authorList>
            <person name="Borrel G."/>
            <person name="Adam P.S."/>
            <person name="McKay L.J."/>
            <person name="Chen L.X."/>
            <person name="Sierra-Garcia I.N."/>
            <person name="Sieber C.M."/>
            <person name="Letourneur Q."/>
            <person name="Ghozlane A."/>
            <person name="Andersen G.L."/>
            <person name="Li W.J."/>
            <person name="Hallam S.J."/>
            <person name="Muyzer G."/>
            <person name="de Oliveira V.M."/>
            <person name="Inskeep W.P."/>
            <person name="Banfield J.F."/>
            <person name="Gribaldo S."/>
        </authorList>
    </citation>
    <scope>NUCLEOTIDE SEQUENCE [LARGE SCALE GENOMIC DNA]</scope>
    <source>
        <strain evidence="2">NM1b</strain>
    </source>
</reference>
<evidence type="ECO:0000259" key="1">
    <source>
        <dbReference type="PROSITE" id="PS51708"/>
    </source>
</evidence>
<proteinExistence type="predicted"/>
<dbReference type="InterPro" id="IPR029052">
    <property type="entry name" value="Metallo-depent_PP-like"/>
</dbReference>
<dbReference type="Pfam" id="PF05235">
    <property type="entry name" value="CHAD"/>
    <property type="match status" value="1"/>
</dbReference>
<dbReference type="SUPFAM" id="SSF109604">
    <property type="entry name" value="HD-domain/PDEase-like"/>
    <property type="match status" value="1"/>
</dbReference>
<dbReference type="InterPro" id="IPR038186">
    <property type="entry name" value="CHAD_dom_sf"/>
</dbReference>
<feature type="domain" description="CHAD" evidence="1">
    <location>
        <begin position="10"/>
        <end position="307"/>
    </location>
</feature>
<accession>A0A520KX80</accession>